<dbReference type="EMBL" id="CAJJDN010000033">
    <property type="protein sequence ID" value="CAD8075689.1"/>
    <property type="molecule type" value="Genomic_DNA"/>
</dbReference>
<proteinExistence type="predicted"/>
<keyword evidence="2" id="KW-1185">Reference proteome</keyword>
<dbReference type="OrthoDB" id="49016at2759"/>
<dbReference type="AlphaFoldDB" id="A0A8S1M7C7"/>
<accession>A0A8S1M7C7</accession>
<gene>
    <name evidence="1" type="ORF">PSON_ATCC_30995.1.T0330384</name>
</gene>
<reference evidence="1" key="1">
    <citation type="submission" date="2021-01" db="EMBL/GenBank/DDBJ databases">
        <authorList>
            <consortium name="Genoscope - CEA"/>
            <person name="William W."/>
        </authorList>
    </citation>
    <scope>NUCLEOTIDE SEQUENCE</scope>
</reference>
<sequence length="103" mass="12268">MEKYNNLCLTENLGQKYIKQSMRWLQQVGQQQYPQQPVYQQQQTFIIISRVAAKTIKIDFDQISRQYIKSEESILYQQFSTVPAPLLHPPFVHQFYKIIDEGN</sequence>
<evidence type="ECO:0000313" key="2">
    <source>
        <dbReference type="Proteomes" id="UP000692954"/>
    </source>
</evidence>
<name>A0A8S1M7C7_9CILI</name>
<evidence type="ECO:0000313" key="1">
    <source>
        <dbReference type="EMBL" id="CAD8075689.1"/>
    </source>
</evidence>
<protein>
    <submittedName>
        <fullName evidence="1">Uncharacterized protein</fullName>
    </submittedName>
</protein>
<organism evidence="1 2">
    <name type="scientific">Paramecium sonneborni</name>
    <dbReference type="NCBI Taxonomy" id="65129"/>
    <lineage>
        <taxon>Eukaryota</taxon>
        <taxon>Sar</taxon>
        <taxon>Alveolata</taxon>
        <taxon>Ciliophora</taxon>
        <taxon>Intramacronucleata</taxon>
        <taxon>Oligohymenophorea</taxon>
        <taxon>Peniculida</taxon>
        <taxon>Parameciidae</taxon>
        <taxon>Paramecium</taxon>
    </lineage>
</organism>
<comment type="caution">
    <text evidence="1">The sequence shown here is derived from an EMBL/GenBank/DDBJ whole genome shotgun (WGS) entry which is preliminary data.</text>
</comment>
<dbReference type="Proteomes" id="UP000692954">
    <property type="component" value="Unassembled WGS sequence"/>
</dbReference>